<dbReference type="EMBL" id="KZ308534">
    <property type="protein sequence ID" value="KAG8231124.1"/>
    <property type="molecule type" value="Genomic_DNA"/>
</dbReference>
<dbReference type="InterPro" id="IPR053219">
    <property type="entry name" value="GPCR_Dmsr-1"/>
</dbReference>
<accession>A0A8K0P503</accession>
<evidence type="ECO:0000256" key="5">
    <source>
        <dbReference type="SAM" id="Phobius"/>
    </source>
</evidence>
<sequence>MFPINSTLRIVWYRHLHGPIALIICAVGCVLNTINVAVLSRPPMRSPTNAILTALAVADLLVMAE</sequence>
<dbReference type="PROSITE" id="PS50262">
    <property type="entry name" value="G_PROTEIN_RECEP_F1_2"/>
    <property type="match status" value="1"/>
</dbReference>
<feature type="domain" description="G-protein coupled receptors family 1 profile" evidence="6">
    <location>
        <begin position="31"/>
        <end position="65"/>
    </location>
</feature>
<evidence type="ECO:0000313" key="7">
    <source>
        <dbReference type="EMBL" id="KAG8231124.1"/>
    </source>
</evidence>
<name>A0A8K0P503_LADFU</name>
<evidence type="ECO:0000313" key="8">
    <source>
        <dbReference type="Proteomes" id="UP000792457"/>
    </source>
</evidence>
<reference evidence="7" key="1">
    <citation type="submission" date="2013-04" db="EMBL/GenBank/DDBJ databases">
        <authorList>
            <person name="Qu J."/>
            <person name="Murali S.C."/>
            <person name="Bandaranaike D."/>
            <person name="Bellair M."/>
            <person name="Blankenburg K."/>
            <person name="Chao H."/>
            <person name="Dinh H."/>
            <person name="Doddapaneni H."/>
            <person name="Downs B."/>
            <person name="Dugan-Rocha S."/>
            <person name="Elkadiri S."/>
            <person name="Gnanaolivu R.D."/>
            <person name="Hernandez B."/>
            <person name="Javaid M."/>
            <person name="Jayaseelan J.C."/>
            <person name="Lee S."/>
            <person name="Li M."/>
            <person name="Ming W."/>
            <person name="Munidasa M."/>
            <person name="Muniz J."/>
            <person name="Nguyen L."/>
            <person name="Ongeri F."/>
            <person name="Osuji N."/>
            <person name="Pu L.-L."/>
            <person name="Puazo M."/>
            <person name="Qu C."/>
            <person name="Quiroz J."/>
            <person name="Raj R."/>
            <person name="Weissenberger G."/>
            <person name="Xin Y."/>
            <person name="Zou X."/>
            <person name="Han Y."/>
            <person name="Richards S."/>
            <person name="Worley K."/>
            <person name="Muzny D."/>
            <person name="Gibbs R."/>
        </authorList>
    </citation>
    <scope>NUCLEOTIDE SEQUENCE</scope>
    <source>
        <strain evidence="7">Sampled in the wild</strain>
    </source>
</reference>
<comment type="caution">
    <text evidence="7">The sequence shown here is derived from an EMBL/GenBank/DDBJ whole genome shotgun (WGS) entry which is preliminary data.</text>
</comment>
<keyword evidence="8" id="KW-1185">Reference proteome</keyword>
<dbReference type="InterPro" id="IPR017452">
    <property type="entry name" value="GPCR_Rhodpsn_7TM"/>
</dbReference>
<keyword evidence="2 5" id="KW-0812">Transmembrane</keyword>
<reference evidence="7" key="2">
    <citation type="submission" date="2017-10" db="EMBL/GenBank/DDBJ databases">
        <title>Ladona fulva Genome sequencing and assembly.</title>
        <authorList>
            <person name="Murali S."/>
            <person name="Richards S."/>
            <person name="Bandaranaike D."/>
            <person name="Bellair M."/>
            <person name="Blankenburg K."/>
            <person name="Chao H."/>
            <person name="Dinh H."/>
            <person name="Doddapaneni H."/>
            <person name="Dugan-Rocha S."/>
            <person name="Elkadiri S."/>
            <person name="Gnanaolivu R."/>
            <person name="Hernandez B."/>
            <person name="Skinner E."/>
            <person name="Javaid M."/>
            <person name="Lee S."/>
            <person name="Li M."/>
            <person name="Ming W."/>
            <person name="Munidasa M."/>
            <person name="Muniz J."/>
            <person name="Nguyen L."/>
            <person name="Hughes D."/>
            <person name="Osuji N."/>
            <person name="Pu L.-L."/>
            <person name="Puazo M."/>
            <person name="Qu C."/>
            <person name="Quiroz J."/>
            <person name="Raj R."/>
            <person name="Weissenberger G."/>
            <person name="Xin Y."/>
            <person name="Zou X."/>
            <person name="Han Y."/>
            <person name="Worley K."/>
            <person name="Muzny D."/>
            <person name="Gibbs R."/>
        </authorList>
    </citation>
    <scope>NUCLEOTIDE SEQUENCE</scope>
    <source>
        <strain evidence="7">Sampled in the wild</strain>
    </source>
</reference>
<dbReference type="PANTHER" id="PTHR46273:SF4">
    <property type="entry name" value="AT19640P"/>
    <property type="match status" value="1"/>
</dbReference>
<dbReference type="InterPro" id="IPR019427">
    <property type="entry name" value="7TM_GPCR_serpentine_rcpt_Srw"/>
</dbReference>
<keyword evidence="4 5" id="KW-0472">Membrane</keyword>
<comment type="subcellular location">
    <subcellularLocation>
        <location evidence="1">Membrane</location>
    </subcellularLocation>
</comment>
<organism evidence="7 8">
    <name type="scientific">Ladona fulva</name>
    <name type="common">Scarce chaser dragonfly</name>
    <name type="synonym">Libellula fulva</name>
    <dbReference type="NCBI Taxonomy" id="123851"/>
    <lineage>
        <taxon>Eukaryota</taxon>
        <taxon>Metazoa</taxon>
        <taxon>Ecdysozoa</taxon>
        <taxon>Arthropoda</taxon>
        <taxon>Hexapoda</taxon>
        <taxon>Insecta</taxon>
        <taxon>Pterygota</taxon>
        <taxon>Palaeoptera</taxon>
        <taxon>Odonata</taxon>
        <taxon>Epiprocta</taxon>
        <taxon>Anisoptera</taxon>
        <taxon>Libelluloidea</taxon>
        <taxon>Libellulidae</taxon>
        <taxon>Ladona</taxon>
    </lineage>
</organism>
<dbReference type="Proteomes" id="UP000792457">
    <property type="component" value="Unassembled WGS sequence"/>
</dbReference>
<dbReference type="GO" id="GO:0008528">
    <property type="term" value="F:G protein-coupled peptide receptor activity"/>
    <property type="evidence" value="ECO:0007669"/>
    <property type="project" value="InterPro"/>
</dbReference>
<evidence type="ECO:0000259" key="6">
    <source>
        <dbReference type="PROSITE" id="PS50262"/>
    </source>
</evidence>
<dbReference type="PANTHER" id="PTHR46273">
    <property type="entry name" value="MYOSUPPRESSIN RECEPTOR 1, ISOFORM B-RELATED"/>
    <property type="match status" value="1"/>
</dbReference>
<evidence type="ECO:0000256" key="3">
    <source>
        <dbReference type="ARBA" id="ARBA00022989"/>
    </source>
</evidence>
<dbReference type="OrthoDB" id="5864054at2759"/>
<evidence type="ECO:0000256" key="1">
    <source>
        <dbReference type="ARBA" id="ARBA00004370"/>
    </source>
</evidence>
<dbReference type="SUPFAM" id="SSF81321">
    <property type="entry name" value="Family A G protein-coupled receptor-like"/>
    <property type="match status" value="1"/>
</dbReference>
<keyword evidence="3 5" id="KW-1133">Transmembrane helix</keyword>
<gene>
    <name evidence="7" type="ORF">J437_LFUL010450</name>
</gene>
<dbReference type="AlphaFoldDB" id="A0A8K0P503"/>
<dbReference type="GO" id="GO:0005886">
    <property type="term" value="C:plasma membrane"/>
    <property type="evidence" value="ECO:0007669"/>
    <property type="project" value="TreeGrafter"/>
</dbReference>
<dbReference type="Gene3D" id="1.20.1070.10">
    <property type="entry name" value="Rhodopsin 7-helix transmembrane proteins"/>
    <property type="match status" value="1"/>
</dbReference>
<proteinExistence type="predicted"/>
<dbReference type="Pfam" id="PF10324">
    <property type="entry name" value="7TM_GPCR_Srw"/>
    <property type="match status" value="1"/>
</dbReference>
<protein>
    <recommendedName>
        <fullName evidence="6">G-protein coupled receptors family 1 profile domain-containing protein</fullName>
    </recommendedName>
</protein>
<evidence type="ECO:0000256" key="4">
    <source>
        <dbReference type="ARBA" id="ARBA00023136"/>
    </source>
</evidence>
<feature type="transmembrane region" description="Helical" evidence="5">
    <location>
        <begin position="20"/>
        <end position="39"/>
    </location>
</feature>
<evidence type="ECO:0000256" key="2">
    <source>
        <dbReference type="ARBA" id="ARBA00022692"/>
    </source>
</evidence>